<evidence type="ECO:0000313" key="4">
    <source>
        <dbReference type="Proteomes" id="UP001215598"/>
    </source>
</evidence>
<dbReference type="AlphaFoldDB" id="A0AAD7H576"/>
<protein>
    <submittedName>
        <fullName evidence="3">Uncharacterized protein</fullName>
    </submittedName>
</protein>
<feature type="coiled-coil region" evidence="1">
    <location>
        <begin position="72"/>
        <end position="198"/>
    </location>
</feature>
<reference evidence="3" key="1">
    <citation type="submission" date="2023-03" db="EMBL/GenBank/DDBJ databases">
        <title>Massive genome expansion in bonnet fungi (Mycena s.s.) driven by repeated elements and novel gene families across ecological guilds.</title>
        <authorList>
            <consortium name="Lawrence Berkeley National Laboratory"/>
            <person name="Harder C.B."/>
            <person name="Miyauchi S."/>
            <person name="Viragh M."/>
            <person name="Kuo A."/>
            <person name="Thoen E."/>
            <person name="Andreopoulos B."/>
            <person name="Lu D."/>
            <person name="Skrede I."/>
            <person name="Drula E."/>
            <person name="Henrissat B."/>
            <person name="Morin E."/>
            <person name="Kohler A."/>
            <person name="Barry K."/>
            <person name="LaButti K."/>
            <person name="Morin E."/>
            <person name="Salamov A."/>
            <person name="Lipzen A."/>
            <person name="Mereny Z."/>
            <person name="Hegedus B."/>
            <person name="Baldrian P."/>
            <person name="Stursova M."/>
            <person name="Weitz H."/>
            <person name="Taylor A."/>
            <person name="Grigoriev I.V."/>
            <person name="Nagy L.G."/>
            <person name="Martin F."/>
            <person name="Kauserud H."/>
        </authorList>
    </citation>
    <scope>NUCLEOTIDE SEQUENCE</scope>
    <source>
        <strain evidence="3">CBHHK182m</strain>
    </source>
</reference>
<sequence>MTKFSTPPVAALIKPGGLDERLQKQRRRRFPLNDSPRRSARLLQKAAPERKTTGGFVASSPKLEPAPEDNSVQLLRDHVVEYQRLNENLKRHCLDLEVQQLTQKQEVLHQRETQLDEYMLVFEDMSNRRMEADEELRTLQNRLKDSAQMSQEANQAKDLLADLVTKRNEENSDLRERLSITERQLEVVSTQRASLQRQISDLTACRLRESENSYPEICQVYSQGLASQSAI</sequence>
<accession>A0AAD7H576</accession>
<gene>
    <name evidence="3" type="ORF">B0H16DRAFT_1744810</name>
</gene>
<evidence type="ECO:0000313" key="3">
    <source>
        <dbReference type="EMBL" id="KAJ7711806.1"/>
    </source>
</evidence>
<keyword evidence="1" id="KW-0175">Coiled coil</keyword>
<organism evidence="3 4">
    <name type="scientific">Mycena metata</name>
    <dbReference type="NCBI Taxonomy" id="1033252"/>
    <lineage>
        <taxon>Eukaryota</taxon>
        <taxon>Fungi</taxon>
        <taxon>Dikarya</taxon>
        <taxon>Basidiomycota</taxon>
        <taxon>Agaricomycotina</taxon>
        <taxon>Agaricomycetes</taxon>
        <taxon>Agaricomycetidae</taxon>
        <taxon>Agaricales</taxon>
        <taxon>Marasmiineae</taxon>
        <taxon>Mycenaceae</taxon>
        <taxon>Mycena</taxon>
    </lineage>
</organism>
<feature type="region of interest" description="Disordered" evidence="2">
    <location>
        <begin position="1"/>
        <end position="68"/>
    </location>
</feature>
<dbReference type="EMBL" id="JARKIB010000385">
    <property type="protein sequence ID" value="KAJ7711806.1"/>
    <property type="molecule type" value="Genomic_DNA"/>
</dbReference>
<comment type="caution">
    <text evidence="3">The sequence shown here is derived from an EMBL/GenBank/DDBJ whole genome shotgun (WGS) entry which is preliminary data.</text>
</comment>
<evidence type="ECO:0000256" key="1">
    <source>
        <dbReference type="SAM" id="Coils"/>
    </source>
</evidence>
<evidence type="ECO:0000256" key="2">
    <source>
        <dbReference type="SAM" id="MobiDB-lite"/>
    </source>
</evidence>
<proteinExistence type="predicted"/>
<dbReference type="Proteomes" id="UP001215598">
    <property type="component" value="Unassembled WGS sequence"/>
</dbReference>
<name>A0AAD7H576_9AGAR</name>
<keyword evidence="4" id="KW-1185">Reference proteome</keyword>